<dbReference type="SUPFAM" id="SSF50242">
    <property type="entry name" value="TIMP-like"/>
    <property type="match status" value="1"/>
</dbReference>
<gene>
    <name evidence="5" type="ORF">WMW72_32615</name>
</gene>
<organism evidence="5 6">
    <name type="scientific">Paenibacillus filicis</name>
    <dbReference type="NCBI Taxonomy" id="669464"/>
    <lineage>
        <taxon>Bacteria</taxon>
        <taxon>Bacillati</taxon>
        <taxon>Bacillota</taxon>
        <taxon>Bacilli</taxon>
        <taxon>Bacillales</taxon>
        <taxon>Paenibacillaceae</taxon>
        <taxon>Paenibacillus</taxon>
    </lineage>
</organism>
<proteinExistence type="predicted"/>
<evidence type="ECO:0000256" key="4">
    <source>
        <dbReference type="SAM" id="SignalP"/>
    </source>
</evidence>
<keyword evidence="4" id="KW-0732">Signal</keyword>
<dbReference type="Proteomes" id="UP001469365">
    <property type="component" value="Unassembled WGS sequence"/>
</dbReference>
<keyword evidence="3" id="KW-1133">Transmembrane helix</keyword>
<dbReference type="PANTHER" id="PTHR11844:SF33">
    <property type="entry name" value="TISSUE INHIBITOR OF METALLOPROTEINASE"/>
    <property type="match status" value="1"/>
</dbReference>
<feature type="signal peptide" evidence="4">
    <location>
        <begin position="1"/>
        <end position="29"/>
    </location>
</feature>
<evidence type="ECO:0008006" key="7">
    <source>
        <dbReference type="Google" id="ProtNLM"/>
    </source>
</evidence>
<dbReference type="InterPro" id="IPR008993">
    <property type="entry name" value="TIMP-like_OB-fold"/>
</dbReference>
<evidence type="ECO:0000256" key="1">
    <source>
        <dbReference type="ARBA" id="ARBA00004613"/>
    </source>
</evidence>
<evidence type="ECO:0000256" key="3">
    <source>
        <dbReference type="SAM" id="Phobius"/>
    </source>
</evidence>
<accession>A0ABU9DUT6</accession>
<dbReference type="PROSITE" id="PS51257">
    <property type="entry name" value="PROKAR_LIPOPROTEIN"/>
    <property type="match status" value="1"/>
</dbReference>
<keyword evidence="6" id="KW-1185">Reference proteome</keyword>
<dbReference type="InterPro" id="IPR001820">
    <property type="entry name" value="TIMP"/>
</dbReference>
<evidence type="ECO:0000313" key="5">
    <source>
        <dbReference type="EMBL" id="MEK8132635.1"/>
    </source>
</evidence>
<feature type="chain" id="PRO_5045491866" description="Tissue inhibitor of metalloproteinase" evidence="4">
    <location>
        <begin position="30"/>
        <end position="195"/>
    </location>
</feature>
<reference evidence="5 6" key="1">
    <citation type="submission" date="2024-04" db="EMBL/GenBank/DDBJ databases">
        <title>draft genome sequnece of Paenibacillus filicis.</title>
        <authorList>
            <person name="Kim D.-U."/>
        </authorList>
    </citation>
    <scope>NUCLEOTIDE SEQUENCE [LARGE SCALE GENOMIC DNA]</scope>
    <source>
        <strain evidence="5 6">KACC14197</strain>
    </source>
</reference>
<evidence type="ECO:0000313" key="6">
    <source>
        <dbReference type="Proteomes" id="UP001469365"/>
    </source>
</evidence>
<dbReference type="Pfam" id="PF00965">
    <property type="entry name" value="TIMP"/>
    <property type="match status" value="1"/>
</dbReference>
<feature type="transmembrane region" description="Helical" evidence="3">
    <location>
        <begin position="167"/>
        <end position="188"/>
    </location>
</feature>
<protein>
    <recommendedName>
        <fullName evidence="7">Tissue inhibitor of metalloproteinase</fullName>
    </recommendedName>
</protein>
<keyword evidence="3" id="KW-0472">Membrane</keyword>
<keyword evidence="2" id="KW-0964">Secreted</keyword>
<keyword evidence="3" id="KW-0812">Transmembrane</keyword>
<dbReference type="RefSeq" id="WP_341419773.1">
    <property type="nucleotide sequence ID" value="NZ_JBBPCC010000033.1"/>
</dbReference>
<dbReference type="EMBL" id="JBBPCC010000033">
    <property type="protein sequence ID" value="MEK8132635.1"/>
    <property type="molecule type" value="Genomic_DNA"/>
</dbReference>
<evidence type="ECO:0000256" key="2">
    <source>
        <dbReference type="ARBA" id="ARBA00022525"/>
    </source>
</evidence>
<comment type="caution">
    <text evidence="5">The sequence shown here is derived from an EMBL/GenBank/DDBJ whole genome shotgun (WGS) entry which is preliminary data.</text>
</comment>
<dbReference type="Gene3D" id="2.40.50.120">
    <property type="match status" value="1"/>
</dbReference>
<name>A0ABU9DUT6_9BACL</name>
<comment type="subcellular location">
    <subcellularLocation>
        <location evidence="1">Secreted</location>
    </subcellularLocation>
</comment>
<sequence length="195" mass="20804">MNRKFVLFALCWMTLFSSWLILHPSTAQACSCATPRTGKEQVENALASQTAIFAGEVTAVKRPQMMILSSDDPVRVNFQVATVWKGELAKKTEVYTALSSSSCGYDTFKVGQAYLVSARTYEGKLKTTICDMTMPLASAAEQLAILGNGSSPSATSLGLGSGTVGPAALAGIVTVVALLSAAVAFYMFRLRRSKR</sequence>
<dbReference type="PANTHER" id="PTHR11844">
    <property type="entry name" value="METALLOPROTEASE INHIBITOR"/>
    <property type="match status" value="1"/>
</dbReference>